<dbReference type="PRINTS" id="PR00019">
    <property type="entry name" value="LEURICHRPT"/>
</dbReference>
<evidence type="ECO:0000256" key="6">
    <source>
        <dbReference type="ARBA" id="ARBA00022989"/>
    </source>
</evidence>
<dbReference type="PANTHER" id="PTHR48063:SF112">
    <property type="entry name" value="RECEPTOR LIKE PROTEIN 30-LIKE"/>
    <property type="match status" value="1"/>
</dbReference>
<evidence type="ECO:0000256" key="8">
    <source>
        <dbReference type="ARBA" id="ARBA00023180"/>
    </source>
</evidence>
<dbReference type="AlphaFoldDB" id="A0AAD5Z4T7"/>
<feature type="chain" id="PRO_5041994507" description="Leucine-rich repeat-containing N-terminal plant-type domain-containing protein" evidence="9">
    <location>
        <begin position="20"/>
        <end position="474"/>
    </location>
</feature>
<keyword evidence="7" id="KW-0472">Membrane</keyword>
<dbReference type="PANTHER" id="PTHR48063">
    <property type="entry name" value="LRR RECEPTOR-LIKE KINASE"/>
    <property type="match status" value="1"/>
</dbReference>
<keyword evidence="5" id="KW-0677">Repeat</keyword>
<comment type="caution">
    <text evidence="11">The sequence shown here is derived from an EMBL/GenBank/DDBJ whole genome shotgun (WGS) entry which is preliminary data.</text>
</comment>
<feature type="domain" description="Leucine-rich repeat-containing N-terminal plant-type" evidence="10">
    <location>
        <begin position="27"/>
        <end position="64"/>
    </location>
</feature>
<keyword evidence="3" id="KW-0812">Transmembrane</keyword>
<protein>
    <recommendedName>
        <fullName evidence="10">Leucine-rich repeat-containing N-terminal plant-type domain-containing protein</fullName>
    </recommendedName>
</protein>
<proteinExistence type="predicted"/>
<dbReference type="Pfam" id="PF08263">
    <property type="entry name" value="LRRNT_2"/>
    <property type="match status" value="1"/>
</dbReference>
<evidence type="ECO:0000256" key="9">
    <source>
        <dbReference type="SAM" id="SignalP"/>
    </source>
</evidence>
<dbReference type="Proteomes" id="UP001210211">
    <property type="component" value="Unassembled WGS sequence"/>
</dbReference>
<evidence type="ECO:0000313" key="12">
    <source>
        <dbReference type="Proteomes" id="UP001210211"/>
    </source>
</evidence>
<keyword evidence="8" id="KW-0325">Glycoprotein</keyword>
<feature type="signal peptide" evidence="9">
    <location>
        <begin position="1"/>
        <end position="19"/>
    </location>
</feature>
<dbReference type="InterPro" id="IPR001611">
    <property type="entry name" value="Leu-rich_rpt"/>
</dbReference>
<dbReference type="Gene3D" id="3.80.10.10">
    <property type="entry name" value="Ribonuclease Inhibitor"/>
    <property type="match status" value="3"/>
</dbReference>
<sequence length="474" mass="53942">MPFLHYKLIILFSVLLIQTKQLNSCSETDLQSLLDFKRGLTDPRHRLSSWTGDDCCSWQGITCNESMPARVVKIDLRNTAGYDNEDDDSWALGGDISPSLLHVNYLSHLDLSFNDFWGLPIPTFFGSFPRLRYLNLSAADFGGTTPSHLGNLSSLYCLDLSYNGDLRIDDSRWIENLKSLEYIDLTYLTFSEKFGKLLESLRMLPSLTELHMSRCTFLDNTFPTFLPHTNFSSLSTLDLSYSNFTSSLPMWIFNITTLEILNLRGSTFQIIIPHVINNTNSLKYLSSNIYVEGGGFPQNLQGLCKLQSLYLSWMNLTGQLSTFQGILKGCSKVTIQNLDLRGNSLTGTIPNSFGNLYSLTYLDISSNSLEGTVTELNFANLKNMKYLDISLNKLSLEISHDWLPPFQLETIGLGSCKLGPKFLQWLQNQFNYFWFDMSYSEIADCIPPWFWDLSENFVNLDLSHNQISTRTMLC</sequence>
<dbReference type="GO" id="GO:0016020">
    <property type="term" value="C:membrane"/>
    <property type="evidence" value="ECO:0007669"/>
    <property type="project" value="UniProtKB-SubCell"/>
</dbReference>
<evidence type="ECO:0000256" key="5">
    <source>
        <dbReference type="ARBA" id="ARBA00022737"/>
    </source>
</evidence>
<name>A0AAD5Z4T7_9POAL</name>
<organism evidence="11 12">
    <name type="scientific">Rhynchospora tenuis</name>
    <dbReference type="NCBI Taxonomy" id="198213"/>
    <lineage>
        <taxon>Eukaryota</taxon>
        <taxon>Viridiplantae</taxon>
        <taxon>Streptophyta</taxon>
        <taxon>Embryophyta</taxon>
        <taxon>Tracheophyta</taxon>
        <taxon>Spermatophyta</taxon>
        <taxon>Magnoliopsida</taxon>
        <taxon>Liliopsida</taxon>
        <taxon>Poales</taxon>
        <taxon>Cyperaceae</taxon>
        <taxon>Cyperoideae</taxon>
        <taxon>Rhynchosporeae</taxon>
        <taxon>Rhynchospora</taxon>
    </lineage>
</organism>
<dbReference type="EMBL" id="JAMRDG010000002">
    <property type="protein sequence ID" value="KAJ3686885.1"/>
    <property type="molecule type" value="Genomic_DNA"/>
</dbReference>
<keyword evidence="12" id="KW-1185">Reference proteome</keyword>
<dbReference type="Pfam" id="PF00560">
    <property type="entry name" value="LRR_1"/>
    <property type="match status" value="4"/>
</dbReference>
<evidence type="ECO:0000259" key="10">
    <source>
        <dbReference type="Pfam" id="PF08263"/>
    </source>
</evidence>
<evidence type="ECO:0000256" key="1">
    <source>
        <dbReference type="ARBA" id="ARBA00004479"/>
    </source>
</evidence>
<keyword evidence="6" id="KW-1133">Transmembrane helix</keyword>
<keyword evidence="4 9" id="KW-0732">Signal</keyword>
<keyword evidence="2" id="KW-0433">Leucine-rich repeat</keyword>
<dbReference type="InterPro" id="IPR046956">
    <property type="entry name" value="RLP23-like"/>
</dbReference>
<dbReference type="SUPFAM" id="SSF52058">
    <property type="entry name" value="L domain-like"/>
    <property type="match status" value="2"/>
</dbReference>
<evidence type="ECO:0000256" key="3">
    <source>
        <dbReference type="ARBA" id="ARBA00022692"/>
    </source>
</evidence>
<evidence type="ECO:0000256" key="2">
    <source>
        <dbReference type="ARBA" id="ARBA00022614"/>
    </source>
</evidence>
<evidence type="ECO:0000313" key="11">
    <source>
        <dbReference type="EMBL" id="KAJ3686885.1"/>
    </source>
</evidence>
<gene>
    <name evidence="11" type="ORF">LUZ61_016049</name>
</gene>
<comment type="subcellular location">
    <subcellularLocation>
        <location evidence="1">Membrane</location>
        <topology evidence="1">Single-pass type I membrane protein</topology>
    </subcellularLocation>
</comment>
<evidence type="ECO:0000256" key="7">
    <source>
        <dbReference type="ARBA" id="ARBA00023136"/>
    </source>
</evidence>
<dbReference type="InterPro" id="IPR013210">
    <property type="entry name" value="LRR_N_plant-typ"/>
</dbReference>
<evidence type="ECO:0000256" key="4">
    <source>
        <dbReference type="ARBA" id="ARBA00022729"/>
    </source>
</evidence>
<accession>A0AAD5Z4T7</accession>
<reference evidence="11 12" key="1">
    <citation type="journal article" date="2022" name="Cell">
        <title>Repeat-based holocentromeres influence genome architecture and karyotype evolution.</title>
        <authorList>
            <person name="Hofstatter P.G."/>
            <person name="Thangavel G."/>
            <person name="Lux T."/>
            <person name="Neumann P."/>
            <person name="Vondrak T."/>
            <person name="Novak P."/>
            <person name="Zhang M."/>
            <person name="Costa L."/>
            <person name="Castellani M."/>
            <person name="Scott A."/>
            <person name="Toegelov H."/>
            <person name="Fuchs J."/>
            <person name="Mata-Sucre Y."/>
            <person name="Dias Y."/>
            <person name="Vanzela A.L.L."/>
            <person name="Huettel B."/>
            <person name="Almeida C.C.S."/>
            <person name="Simkova H."/>
            <person name="Souza G."/>
            <person name="Pedrosa-Harand A."/>
            <person name="Macas J."/>
            <person name="Mayer K.F.X."/>
            <person name="Houben A."/>
            <person name="Marques A."/>
        </authorList>
    </citation>
    <scope>NUCLEOTIDE SEQUENCE [LARGE SCALE GENOMIC DNA]</scope>
    <source>
        <strain evidence="11">RhyTen1mFocal</strain>
    </source>
</reference>
<dbReference type="InterPro" id="IPR032675">
    <property type="entry name" value="LRR_dom_sf"/>
</dbReference>